<feature type="domain" description="Protein kinase" evidence="10">
    <location>
        <begin position="4"/>
        <end position="267"/>
    </location>
</feature>
<dbReference type="GO" id="GO:0004674">
    <property type="term" value="F:protein serine/threonine kinase activity"/>
    <property type="evidence" value="ECO:0007669"/>
    <property type="project" value="UniProtKB-KW"/>
</dbReference>
<keyword evidence="9" id="KW-0812">Transmembrane</keyword>
<sequence>MPGFDDLTEIGRGGFGVVYRAPQQGFGRDVAIKVLTGASSRLDDRARRRFERETATTGQLSSHPHIVTLHQAGFTEDNRPYLVMAFHERGSLGDRLEASGPLPWQDVANIGVSLAGALATAHAAGIIHRDVKPDNVLLDDFGSPVLTDFGIASVTGPDTATLTSTGQMTMTVAFSPPEVLDGARPDERTDVFALAATLFALLVGHPPFVRPGDESVAQVIARMVREEPPDLVDNGVPQPLAEAIDRALAKDPALRTPNAIAFGQQLQDAQRATGVAPSRMTLPEALDAGREAERTLALPGLVLGTPLHTDEPAVGPAGAGSGEPSPADVPTAPLASEPSFAPTTPLDRDGITASADQRTPTQSWPAQPAAAGYAGPYPSQAASGYVPPPEQPTRGRSTAGAIVIGVLVGIVVLAGGVFAWLQLGGDDTEVAVTDPSDVATTTDPGPSDDPDPDPGPTLEPVATSAPTIPPAPPPPGPTGEPTVPPTVPPAPPPPPAPDVALLVDHPQGPAVAATLQQWHDGINLGDYGLAFDAYTVGLQQQVGFTQFSDGNQTSTILSPAVEAVASTGNGVDTTITFRSLQAAELGPDGQTCSDWRLRWRMVEVDGRWLVDDVDALDGSPYAC</sequence>
<dbReference type="EC" id="2.7.11.1" evidence="1"/>
<evidence type="ECO:0000256" key="6">
    <source>
        <dbReference type="ARBA" id="ARBA00022840"/>
    </source>
</evidence>
<dbReference type="PROSITE" id="PS00108">
    <property type="entry name" value="PROTEIN_KINASE_ST"/>
    <property type="match status" value="1"/>
</dbReference>
<feature type="compositionally biased region" description="Pro residues" evidence="8">
    <location>
        <begin position="467"/>
        <end position="497"/>
    </location>
</feature>
<evidence type="ECO:0000256" key="1">
    <source>
        <dbReference type="ARBA" id="ARBA00012513"/>
    </source>
</evidence>
<feature type="compositionally biased region" description="Low complexity" evidence="8">
    <location>
        <begin position="312"/>
        <end position="326"/>
    </location>
</feature>
<evidence type="ECO:0000256" key="4">
    <source>
        <dbReference type="ARBA" id="ARBA00022741"/>
    </source>
</evidence>
<keyword evidence="9" id="KW-0472">Membrane</keyword>
<organism evidence="11 12">
    <name type="scientific">Euzebya pacifica</name>
    <dbReference type="NCBI Taxonomy" id="1608957"/>
    <lineage>
        <taxon>Bacteria</taxon>
        <taxon>Bacillati</taxon>
        <taxon>Actinomycetota</taxon>
        <taxon>Nitriliruptoria</taxon>
        <taxon>Euzebyales</taxon>
    </lineage>
</organism>
<evidence type="ECO:0000313" key="11">
    <source>
        <dbReference type="EMBL" id="AXV06816.1"/>
    </source>
</evidence>
<dbReference type="Pfam" id="PF00069">
    <property type="entry name" value="Pkinase"/>
    <property type="match status" value="1"/>
</dbReference>
<evidence type="ECO:0000313" key="12">
    <source>
        <dbReference type="Proteomes" id="UP000264006"/>
    </source>
</evidence>
<evidence type="ECO:0000256" key="8">
    <source>
        <dbReference type="SAM" id="MobiDB-lite"/>
    </source>
</evidence>
<evidence type="ECO:0000256" key="9">
    <source>
        <dbReference type="SAM" id="Phobius"/>
    </source>
</evidence>
<dbReference type="EMBL" id="CP031165">
    <property type="protein sequence ID" value="AXV06816.1"/>
    <property type="molecule type" value="Genomic_DNA"/>
</dbReference>
<dbReference type="Gene3D" id="1.10.510.10">
    <property type="entry name" value="Transferase(Phosphotransferase) domain 1"/>
    <property type="match status" value="1"/>
</dbReference>
<dbReference type="KEGG" id="euz:DVS28_a2133"/>
<dbReference type="InterPro" id="IPR011009">
    <property type="entry name" value="Kinase-like_dom_sf"/>
</dbReference>
<keyword evidence="9" id="KW-1133">Transmembrane helix</keyword>
<keyword evidence="6 7" id="KW-0067">ATP-binding</keyword>
<feature type="compositionally biased region" description="Polar residues" evidence="8">
    <location>
        <begin position="354"/>
        <end position="364"/>
    </location>
</feature>
<keyword evidence="12" id="KW-1185">Reference proteome</keyword>
<dbReference type="InterPro" id="IPR017441">
    <property type="entry name" value="Protein_kinase_ATP_BS"/>
</dbReference>
<keyword evidence="2" id="KW-0723">Serine/threonine-protein kinase</keyword>
<gene>
    <name evidence="11" type="ORF">DVS28_a2133</name>
</gene>
<dbReference type="PANTHER" id="PTHR43289">
    <property type="entry name" value="MITOGEN-ACTIVATED PROTEIN KINASE KINASE KINASE 20-RELATED"/>
    <property type="match status" value="1"/>
</dbReference>
<dbReference type="SUPFAM" id="SSF56112">
    <property type="entry name" value="Protein kinase-like (PK-like)"/>
    <property type="match status" value="1"/>
</dbReference>
<dbReference type="Gene3D" id="3.30.200.20">
    <property type="entry name" value="Phosphorylase Kinase, domain 1"/>
    <property type="match status" value="1"/>
</dbReference>
<dbReference type="InterPro" id="IPR000719">
    <property type="entry name" value="Prot_kinase_dom"/>
</dbReference>
<reference evidence="11 12" key="1">
    <citation type="submission" date="2018-09" db="EMBL/GenBank/DDBJ databases">
        <title>Complete genome sequence of Euzebya sp. DY32-46 isolated from seawater of Pacific Ocean.</title>
        <authorList>
            <person name="Xu L."/>
            <person name="Wu Y.-H."/>
            <person name="Xu X.-W."/>
        </authorList>
    </citation>
    <scope>NUCLEOTIDE SEQUENCE [LARGE SCALE GENOMIC DNA]</scope>
    <source>
        <strain evidence="11 12">DY32-46</strain>
    </source>
</reference>
<feature type="region of interest" description="Disordered" evidence="8">
    <location>
        <begin position="303"/>
        <end position="376"/>
    </location>
</feature>
<evidence type="ECO:0000259" key="10">
    <source>
        <dbReference type="PROSITE" id="PS50011"/>
    </source>
</evidence>
<feature type="compositionally biased region" description="Low complexity" evidence="8">
    <location>
        <begin position="365"/>
        <end position="376"/>
    </location>
</feature>
<evidence type="ECO:0000256" key="2">
    <source>
        <dbReference type="ARBA" id="ARBA00022527"/>
    </source>
</evidence>
<dbReference type="AlphaFoldDB" id="A0A346XX69"/>
<keyword evidence="4 7" id="KW-0547">Nucleotide-binding</keyword>
<evidence type="ECO:0000256" key="5">
    <source>
        <dbReference type="ARBA" id="ARBA00022777"/>
    </source>
</evidence>
<dbReference type="PROSITE" id="PS00107">
    <property type="entry name" value="PROTEIN_KINASE_ATP"/>
    <property type="match status" value="1"/>
</dbReference>
<evidence type="ECO:0000256" key="3">
    <source>
        <dbReference type="ARBA" id="ARBA00022679"/>
    </source>
</evidence>
<name>A0A346XX69_9ACTN</name>
<protein>
    <recommendedName>
        <fullName evidence="1">non-specific serine/threonine protein kinase</fullName>
        <ecNumber evidence="1">2.7.11.1</ecNumber>
    </recommendedName>
</protein>
<dbReference type="Proteomes" id="UP000264006">
    <property type="component" value="Chromosome"/>
</dbReference>
<evidence type="ECO:0000256" key="7">
    <source>
        <dbReference type="PROSITE-ProRule" id="PRU10141"/>
    </source>
</evidence>
<proteinExistence type="predicted"/>
<feature type="binding site" evidence="7">
    <location>
        <position position="33"/>
    </location>
    <ligand>
        <name>ATP</name>
        <dbReference type="ChEBI" id="CHEBI:30616"/>
    </ligand>
</feature>
<dbReference type="InterPro" id="IPR008271">
    <property type="entry name" value="Ser/Thr_kinase_AS"/>
</dbReference>
<dbReference type="CDD" id="cd14014">
    <property type="entry name" value="STKc_PknB_like"/>
    <property type="match status" value="1"/>
</dbReference>
<dbReference type="SMART" id="SM00220">
    <property type="entry name" value="S_TKc"/>
    <property type="match status" value="1"/>
</dbReference>
<dbReference type="PROSITE" id="PS50011">
    <property type="entry name" value="PROTEIN_KINASE_DOM"/>
    <property type="match status" value="1"/>
</dbReference>
<dbReference type="GO" id="GO:0005524">
    <property type="term" value="F:ATP binding"/>
    <property type="evidence" value="ECO:0007669"/>
    <property type="project" value="UniProtKB-UniRule"/>
</dbReference>
<accession>A0A346XX69</accession>
<dbReference type="PANTHER" id="PTHR43289:SF6">
    <property type="entry name" value="SERINE_THREONINE-PROTEIN KINASE NEKL-3"/>
    <property type="match status" value="1"/>
</dbReference>
<feature type="transmembrane region" description="Helical" evidence="9">
    <location>
        <begin position="399"/>
        <end position="421"/>
    </location>
</feature>
<keyword evidence="5 11" id="KW-0418">Kinase</keyword>
<feature type="region of interest" description="Disordered" evidence="8">
    <location>
        <begin position="429"/>
        <end position="502"/>
    </location>
</feature>
<keyword evidence="3" id="KW-0808">Transferase</keyword>